<accession>A0ACC1X5N1</accession>
<dbReference type="Proteomes" id="UP001164539">
    <property type="component" value="Chromosome 11"/>
</dbReference>
<evidence type="ECO:0000313" key="1">
    <source>
        <dbReference type="EMBL" id="KAJ4705953.1"/>
    </source>
</evidence>
<proteinExistence type="predicted"/>
<protein>
    <submittedName>
        <fullName evidence="1">Glutaminyl-peptide cyclotransferase</fullName>
    </submittedName>
</protein>
<reference evidence="1 2" key="1">
    <citation type="journal article" date="2023" name="Science">
        <title>Complex scaffold remodeling in plant triterpene biosynthesis.</title>
        <authorList>
            <person name="De La Pena R."/>
            <person name="Hodgson H."/>
            <person name="Liu J.C."/>
            <person name="Stephenson M.J."/>
            <person name="Martin A.C."/>
            <person name="Owen C."/>
            <person name="Harkess A."/>
            <person name="Leebens-Mack J."/>
            <person name="Jimenez L.E."/>
            <person name="Osbourn A."/>
            <person name="Sattely E.S."/>
        </authorList>
    </citation>
    <scope>NUCLEOTIDE SEQUENCE [LARGE SCALE GENOMIC DNA]</scope>
    <source>
        <strain evidence="2">cv. JPN11</strain>
        <tissue evidence="1">Leaf</tissue>
    </source>
</reference>
<sequence>MRRLEIIEVGLVIENISNGKRVRFTYAKGFVLCSSVTLDPIEEFHLEPDAYSIFPNSDAYLLITLQIYSETRNFEVHFGYKQILASRSLRKNAVRNRIPIRIPHAGAFLFCISSNVCIRYGNFNHSPNVYTVQVVNEFPHDPKALTQGLLYAENDTLFESTGFYGHSSVRRVALKTGKVEAIHNMDSSYFGEGLTLLGESLRHQMKDGWGLATDGKVLFGSDGTSTLYQIDPPDIESMG</sequence>
<dbReference type="EMBL" id="CM051404">
    <property type="protein sequence ID" value="KAJ4705953.1"/>
    <property type="molecule type" value="Genomic_DNA"/>
</dbReference>
<organism evidence="1 2">
    <name type="scientific">Melia azedarach</name>
    <name type="common">Chinaberry tree</name>
    <dbReference type="NCBI Taxonomy" id="155640"/>
    <lineage>
        <taxon>Eukaryota</taxon>
        <taxon>Viridiplantae</taxon>
        <taxon>Streptophyta</taxon>
        <taxon>Embryophyta</taxon>
        <taxon>Tracheophyta</taxon>
        <taxon>Spermatophyta</taxon>
        <taxon>Magnoliopsida</taxon>
        <taxon>eudicotyledons</taxon>
        <taxon>Gunneridae</taxon>
        <taxon>Pentapetalae</taxon>
        <taxon>rosids</taxon>
        <taxon>malvids</taxon>
        <taxon>Sapindales</taxon>
        <taxon>Meliaceae</taxon>
        <taxon>Melia</taxon>
    </lineage>
</organism>
<evidence type="ECO:0000313" key="2">
    <source>
        <dbReference type="Proteomes" id="UP001164539"/>
    </source>
</evidence>
<gene>
    <name evidence="1" type="ORF">OWV82_019671</name>
</gene>
<comment type="caution">
    <text evidence="1">The sequence shown here is derived from an EMBL/GenBank/DDBJ whole genome shotgun (WGS) entry which is preliminary data.</text>
</comment>
<keyword evidence="2" id="KW-1185">Reference proteome</keyword>
<name>A0ACC1X5N1_MELAZ</name>